<comment type="caution">
    <text evidence="2">The sequence shown here is derived from an EMBL/GenBank/DDBJ whole genome shotgun (WGS) entry which is preliminary data.</text>
</comment>
<evidence type="ECO:0000313" key="3">
    <source>
        <dbReference type="Proteomes" id="UP000635996"/>
    </source>
</evidence>
<reference evidence="2 3" key="1">
    <citation type="submission" date="2020-03" db="EMBL/GenBank/DDBJ databases">
        <title>WGS of actinomycetes isolated from Thailand.</title>
        <authorList>
            <person name="Thawai C."/>
        </authorList>
    </citation>
    <scope>NUCLEOTIDE SEQUENCE [LARGE SCALE GENOMIC DNA]</scope>
    <source>
        <strain evidence="2 3">NBRC 13905</strain>
    </source>
</reference>
<organism evidence="2 3">
    <name type="scientific">Streptomyces thermoviolaceus subsp. thermoviolaceus</name>
    <dbReference type="NCBI Taxonomy" id="66860"/>
    <lineage>
        <taxon>Bacteria</taxon>
        <taxon>Bacillati</taxon>
        <taxon>Actinomycetota</taxon>
        <taxon>Actinomycetes</taxon>
        <taxon>Kitasatosporales</taxon>
        <taxon>Streptomycetaceae</taxon>
        <taxon>Streptomyces</taxon>
    </lineage>
</organism>
<proteinExistence type="predicted"/>
<dbReference type="EMBL" id="JAATEL010000041">
    <property type="protein sequence ID" value="NJP17390.1"/>
    <property type="molecule type" value="Genomic_DNA"/>
</dbReference>
<feature type="transmembrane region" description="Helical" evidence="1">
    <location>
        <begin position="25"/>
        <end position="45"/>
    </location>
</feature>
<protein>
    <submittedName>
        <fullName evidence="2">Uncharacterized protein</fullName>
    </submittedName>
</protein>
<accession>A0ABX0Z2G7</accession>
<keyword evidence="1" id="KW-0812">Transmembrane</keyword>
<keyword evidence="1" id="KW-1133">Transmembrane helix</keyword>
<keyword evidence="1" id="KW-0472">Membrane</keyword>
<evidence type="ECO:0000313" key="2">
    <source>
        <dbReference type="EMBL" id="NJP17390.1"/>
    </source>
</evidence>
<evidence type="ECO:0000256" key="1">
    <source>
        <dbReference type="SAM" id="Phobius"/>
    </source>
</evidence>
<gene>
    <name evidence="2" type="ORF">HCJ95_24725</name>
</gene>
<sequence>MEHRPALDRLTEAAGAAAQQGSGDLLRIVLVVMVLGCILVGWLLLRGYRRDDD</sequence>
<dbReference type="Proteomes" id="UP000635996">
    <property type="component" value="Unassembled WGS sequence"/>
</dbReference>
<name>A0ABX0Z2G7_STRTL</name>
<dbReference type="RefSeq" id="WP_168132430.1">
    <property type="nucleotide sequence ID" value="NZ_BMVZ01000012.1"/>
</dbReference>
<keyword evidence="3" id="KW-1185">Reference proteome</keyword>